<keyword evidence="1" id="KW-0805">Transcription regulation</keyword>
<dbReference type="InterPro" id="IPR013087">
    <property type="entry name" value="Znf_C2H2_type"/>
</dbReference>
<dbReference type="EMBL" id="RBNJ01012649">
    <property type="protein sequence ID" value="RUS25563.1"/>
    <property type="molecule type" value="Genomic_DNA"/>
</dbReference>
<comment type="caution">
    <text evidence="8">The sequence shown here is derived from an EMBL/GenBank/DDBJ whole genome shotgun (WGS) entry which is preliminary data.</text>
</comment>
<feature type="domain" description="Myb-like" evidence="6">
    <location>
        <begin position="524"/>
        <end position="574"/>
    </location>
</feature>
<evidence type="ECO:0000256" key="3">
    <source>
        <dbReference type="ARBA" id="ARBA00023163"/>
    </source>
</evidence>
<dbReference type="Proteomes" id="UP000274822">
    <property type="component" value="Unassembled WGS sequence"/>
</dbReference>
<feature type="compositionally biased region" description="Polar residues" evidence="5">
    <location>
        <begin position="1"/>
        <end position="18"/>
    </location>
</feature>
<evidence type="ECO:0000313" key="9">
    <source>
        <dbReference type="Proteomes" id="UP000274822"/>
    </source>
</evidence>
<feature type="region of interest" description="Disordered" evidence="5">
    <location>
        <begin position="1"/>
        <end position="20"/>
    </location>
</feature>
<dbReference type="InterPro" id="IPR001005">
    <property type="entry name" value="SANT/Myb"/>
</dbReference>
<dbReference type="CDD" id="cd00167">
    <property type="entry name" value="SANT"/>
    <property type="match status" value="1"/>
</dbReference>
<evidence type="ECO:0000256" key="1">
    <source>
        <dbReference type="ARBA" id="ARBA00023015"/>
    </source>
</evidence>
<dbReference type="GO" id="GO:0042796">
    <property type="term" value="P:snRNA transcription by RNA polymerase III"/>
    <property type="evidence" value="ECO:0007669"/>
    <property type="project" value="TreeGrafter"/>
</dbReference>
<keyword evidence="9" id="KW-1185">Reference proteome</keyword>
<accession>A0A433Q702</accession>
<dbReference type="GO" id="GO:0000978">
    <property type="term" value="F:RNA polymerase II cis-regulatory region sequence-specific DNA binding"/>
    <property type="evidence" value="ECO:0007669"/>
    <property type="project" value="TreeGrafter"/>
</dbReference>
<dbReference type="PANTHER" id="PTHR46621:SF1">
    <property type="entry name" value="SNRNA-ACTIVATING PROTEIN COMPLEX SUBUNIT 4"/>
    <property type="match status" value="1"/>
</dbReference>
<evidence type="ECO:0000313" key="8">
    <source>
        <dbReference type="EMBL" id="RUS25563.1"/>
    </source>
</evidence>
<sequence>MNATNNSLEQSSLPQHNTLARKPGNDYIDVLCAGSPQLPPDQNMPIGHGTLIDPQPNRMNHAHTAELPKFIFFNCSKHSRSLSQGYDAGSKSYPCVRCPESLPHKQGLFRHEVAAHNLPPQCTTYRPVIPLSSSSSIVVNGTQHSLPASASILKQLRKNGCTSCRNKKRCSIHSTKIVGPRLPPRAACNLCKKRKKKCQGFPCTRWYKADEFRTPPLPSLSLEGRESAAEGIHAFRQENEEVVFGLLPTLSQEAGSPRAVAPAESMAIDLEDSTNPFDAQWTLRNGLSEFPTTLDAIEGITKSHEHDTLALMEPGDTLPQISLPVAIVNDVERHHKEHCSEIASTTAHLLPETATSPSDSDYRTLPPVVLATLIFAIVEFIDMIDGNHFGVIGTAETVGEILARIRTLSRPETRSLWPPLLETAHVGRRLKELERLNHTIGIFGDNWEGFKATATWFQSLTVEYFDKIRYRVRNEYLDCYEWIAQDDVVLQGAVTKYPGQWLRIASLVRKTSRQCRERWARSVGPQVDRSVWTPLDHILLVELAELYEFDWQDVVEYFPDRSGWHCWYRWEKIQIAIYLLNGFGERSGEQQQVSSAMMTVMCGFDLDSEFQGDMQELLLFIDQPLLDNVSRYEFDRLRSVIGLRGGKKRCHHAIPDCNPACRQRQRMRNEPLLSRRPGRKFEKSGERRICIATVGNTLYLQTNSFLESLGEMM</sequence>
<proteinExistence type="predicted"/>
<dbReference type="InterPro" id="IPR017930">
    <property type="entry name" value="Myb_dom"/>
</dbReference>
<name>A0A433Q702_9FUNG</name>
<feature type="domain" description="HTH myb-type" evidence="7">
    <location>
        <begin position="493"/>
        <end position="527"/>
    </location>
</feature>
<dbReference type="SUPFAM" id="SSF46689">
    <property type="entry name" value="Homeodomain-like"/>
    <property type="match status" value="2"/>
</dbReference>
<keyword evidence="3" id="KW-0804">Transcription</keyword>
<dbReference type="InterPro" id="IPR009057">
    <property type="entry name" value="Homeodomain-like_sf"/>
</dbReference>
<dbReference type="PROSITE" id="PS50090">
    <property type="entry name" value="MYB_LIKE"/>
    <property type="match status" value="2"/>
</dbReference>
<organism evidence="8 9">
    <name type="scientific">Jimgerdemannia flammicorona</name>
    <dbReference type="NCBI Taxonomy" id="994334"/>
    <lineage>
        <taxon>Eukaryota</taxon>
        <taxon>Fungi</taxon>
        <taxon>Fungi incertae sedis</taxon>
        <taxon>Mucoromycota</taxon>
        <taxon>Mucoromycotina</taxon>
        <taxon>Endogonomycetes</taxon>
        <taxon>Endogonales</taxon>
        <taxon>Endogonaceae</taxon>
        <taxon>Jimgerdemannia</taxon>
    </lineage>
</organism>
<dbReference type="PANTHER" id="PTHR46621">
    <property type="entry name" value="SNRNA-ACTIVATING PROTEIN COMPLEX SUBUNIT 4"/>
    <property type="match status" value="1"/>
</dbReference>
<reference evidence="8 9" key="1">
    <citation type="journal article" date="2018" name="New Phytol.">
        <title>Phylogenomics of Endogonaceae and evolution of mycorrhizas within Mucoromycota.</title>
        <authorList>
            <person name="Chang Y."/>
            <person name="Desiro A."/>
            <person name="Na H."/>
            <person name="Sandor L."/>
            <person name="Lipzen A."/>
            <person name="Clum A."/>
            <person name="Barry K."/>
            <person name="Grigoriev I.V."/>
            <person name="Martin F.M."/>
            <person name="Stajich J.E."/>
            <person name="Smith M.E."/>
            <person name="Bonito G."/>
            <person name="Spatafora J.W."/>
        </authorList>
    </citation>
    <scope>NUCLEOTIDE SEQUENCE [LARGE SCALE GENOMIC DNA]</scope>
    <source>
        <strain evidence="8 9">AD002</strain>
    </source>
</reference>
<dbReference type="Gene3D" id="1.10.10.60">
    <property type="entry name" value="Homeodomain-like"/>
    <property type="match status" value="1"/>
</dbReference>
<evidence type="ECO:0000259" key="7">
    <source>
        <dbReference type="PROSITE" id="PS51294"/>
    </source>
</evidence>
<keyword evidence="2" id="KW-0238">DNA-binding</keyword>
<gene>
    <name evidence="8" type="ORF">BC938DRAFT_471957</name>
</gene>
<dbReference type="GO" id="GO:0042795">
    <property type="term" value="P:snRNA transcription by RNA polymerase II"/>
    <property type="evidence" value="ECO:0007669"/>
    <property type="project" value="TreeGrafter"/>
</dbReference>
<keyword evidence="4" id="KW-0539">Nucleus</keyword>
<evidence type="ECO:0000256" key="4">
    <source>
        <dbReference type="ARBA" id="ARBA00023242"/>
    </source>
</evidence>
<dbReference type="GO" id="GO:0019185">
    <property type="term" value="C:snRNA-activating protein complex"/>
    <property type="evidence" value="ECO:0007669"/>
    <property type="project" value="TreeGrafter"/>
</dbReference>
<dbReference type="Pfam" id="PF13921">
    <property type="entry name" value="Myb_DNA-bind_6"/>
    <property type="match status" value="1"/>
</dbReference>
<dbReference type="SMART" id="SM00717">
    <property type="entry name" value="SANT"/>
    <property type="match status" value="2"/>
</dbReference>
<dbReference type="PROSITE" id="PS51294">
    <property type="entry name" value="HTH_MYB"/>
    <property type="match status" value="1"/>
</dbReference>
<protein>
    <submittedName>
        <fullName evidence="8">Uncharacterized protein</fullName>
    </submittedName>
</protein>
<evidence type="ECO:0000259" key="6">
    <source>
        <dbReference type="PROSITE" id="PS50090"/>
    </source>
</evidence>
<dbReference type="InterPro" id="IPR051575">
    <property type="entry name" value="Myb-like_DNA-bd"/>
</dbReference>
<evidence type="ECO:0000256" key="2">
    <source>
        <dbReference type="ARBA" id="ARBA00023125"/>
    </source>
</evidence>
<dbReference type="PROSITE" id="PS00028">
    <property type="entry name" value="ZINC_FINGER_C2H2_1"/>
    <property type="match status" value="1"/>
</dbReference>
<dbReference type="AlphaFoldDB" id="A0A433Q702"/>
<feature type="domain" description="Myb-like" evidence="6">
    <location>
        <begin position="482"/>
        <end position="523"/>
    </location>
</feature>
<evidence type="ECO:0000256" key="5">
    <source>
        <dbReference type="SAM" id="MobiDB-lite"/>
    </source>
</evidence>
<dbReference type="GO" id="GO:0001006">
    <property type="term" value="F:RNA polymerase III type 3 promoter sequence-specific DNA binding"/>
    <property type="evidence" value="ECO:0007669"/>
    <property type="project" value="TreeGrafter"/>
</dbReference>